<dbReference type="EMBL" id="UOFB01000350">
    <property type="protein sequence ID" value="VAW49389.1"/>
    <property type="molecule type" value="Genomic_DNA"/>
</dbReference>
<evidence type="ECO:0008006" key="2">
    <source>
        <dbReference type="Google" id="ProtNLM"/>
    </source>
</evidence>
<proteinExistence type="predicted"/>
<dbReference type="Pfam" id="PF04338">
    <property type="entry name" value="DUF481"/>
    <property type="match status" value="1"/>
</dbReference>
<dbReference type="AlphaFoldDB" id="A0A3B0WIZ0"/>
<organism evidence="1">
    <name type="scientific">hydrothermal vent metagenome</name>
    <dbReference type="NCBI Taxonomy" id="652676"/>
    <lineage>
        <taxon>unclassified sequences</taxon>
        <taxon>metagenomes</taxon>
        <taxon>ecological metagenomes</taxon>
    </lineage>
</organism>
<dbReference type="InterPro" id="IPR036709">
    <property type="entry name" value="Autotransporte_beta_dom_sf"/>
</dbReference>
<evidence type="ECO:0000313" key="1">
    <source>
        <dbReference type="EMBL" id="VAW49389.1"/>
    </source>
</evidence>
<dbReference type="InterPro" id="IPR007433">
    <property type="entry name" value="DUF481"/>
</dbReference>
<accession>A0A3B0WIZ0</accession>
<gene>
    <name evidence="1" type="ORF">MNBD_GAMMA04-1448</name>
</gene>
<name>A0A3B0WIZ0_9ZZZZ</name>
<protein>
    <recommendedName>
        <fullName evidence="2">DUF481 domain-containing protein</fullName>
    </recommendedName>
</protein>
<reference evidence="1" key="1">
    <citation type="submission" date="2018-06" db="EMBL/GenBank/DDBJ databases">
        <authorList>
            <person name="Zhirakovskaya E."/>
        </authorList>
    </citation>
    <scope>NUCLEOTIDE SEQUENCE</scope>
</reference>
<dbReference type="SUPFAM" id="SSF103515">
    <property type="entry name" value="Autotransporter"/>
    <property type="match status" value="1"/>
</dbReference>
<sequence>MLSTRSINAFAFIGMTLIPLSSLAADPELGFSGSGEAGYSSSTGNTTTTSAIGAIKMNYNQISSELKSILEVNYKSENDVQTQERYFLDLQRNQFYDENRSYYSFIGGQFENSRFEEIDLDATLSLGLGKRLYHTDSTTLTAEIGLGFQSTTLTSAAGGKTTDQTIGRLKLDFNHKINEMVTFSQDALLLAGSDRTKLEANTGFKVKVADNMNVKASYKYRYNDNPATASIKKTDTQTNLTLIYDF</sequence>